<dbReference type="EMBL" id="CP006704">
    <property type="protein sequence ID" value="AIJ46987.1"/>
    <property type="molecule type" value="Genomic_DNA"/>
</dbReference>
<dbReference type="AlphaFoldDB" id="A0A076PUI6"/>
<evidence type="ECO:0000313" key="3">
    <source>
        <dbReference type="EMBL" id="AIJ46987.1"/>
    </source>
</evidence>
<protein>
    <recommendedName>
        <fullName evidence="5">Integrating conjugative element protein</fullName>
    </recommendedName>
</protein>
<dbReference type="RefSeq" id="WP_019042347.1">
    <property type="nucleotide sequence ID" value="NZ_CP006704.1"/>
</dbReference>
<dbReference type="HOGENOM" id="CLU_041117_0_0_4"/>
<gene>
    <name evidence="3" type="ORF">O987_14355</name>
</gene>
<organism evidence="3 4">
    <name type="scientific">Comamonas testosteroni TK102</name>
    <dbReference type="NCBI Taxonomy" id="1392005"/>
    <lineage>
        <taxon>Bacteria</taxon>
        <taxon>Pseudomonadati</taxon>
        <taxon>Pseudomonadota</taxon>
        <taxon>Betaproteobacteria</taxon>
        <taxon>Burkholderiales</taxon>
        <taxon>Comamonadaceae</taxon>
        <taxon>Comamonas</taxon>
    </lineage>
</organism>
<feature type="coiled-coil region" evidence="1">
    <location>
        <begin position="64"/>
        <end position="91"/>
    </location>
</feature>
<dbReference type="InterPro" id="IPR021207">
    <property type="entry name" value="Integr_conj_element_PFL4705"/>
</dbReference>
<name>A0A076PUI6_COMTE</name>
<evidence type="ECO:0008006" key="5">
    <source>
        <dbReference type="Google" id="ProtNLM"/>
    </source>
</evidence>
<evidence type="ECO:0000256" key="1">
    <source>
        <dbReference type="SAM" id="Coils"/>
    </source>
</evidence>
<dbReference type="KEGG" id="ctes:O987_14355"/>
<dbReference type="NCBIfam" id="TIGR03752">
    <property type="entry name" value="conj_TIGR03752"/>
    <property type="match status" value="1"/>
</dbReference>
<accession>A0A076PUI6</accession>
<reference evidence="3 4" key="1">
    <citation type="journal article" date="2014" name="Genome Announc.">
        <title>Complete Genome Sequence of Polychlorinated Biphenyl Degrader Comamonas testosteroni TK102 (NBRC 109938).</title>
        <authorList>
            <person name="Fukuda K."/>
            <person name="Hosoyama A."/>
            <person name="Tsuchikane K."/>
            <person name="Ohji S."/>
            <person name="Yamazoe A."/>
            <person name="Fujita N."/>
            <person name="Shintani M."/>
            <person name="Kimbara K."/>
        </authorList>
    </citation>
    <scope>NUCLEOTIDE SEQUENCE [LARGE SCALE GENOMIC DNA]</scope>
    <source>
        <strain evidence="3">TK102</strain>
    </source>
</reference>
<feature type="compositionally biased region" description="Gly residues" evidence="2">
    <location>
        <begin position="130"/>
        <end position="141"/>
    </location>
</feature>
<evidence type="ECO:0000313" key="4">
    <source>
        <dbReference type="Proteomes" id="UP000028782"/>
    </source>
</evidence>
<feature type="region of interest" description="Disordered" evidence="2">
    <location>
        <begin position="129"/>
        <end position="150"/>
    </location>
</feature>
<dbReference type="Proteomes" id="UP000028782">
    <property type="component" value="Chromosome"/>
</dbReference>
<keyword evidence="1" id="KW-0175">Coiled coil</keyword>
<proteinExistence type="predicted"/>
<evidence type="ECO:0000256" key="2">
    <source>
        <dbReference type="SAM" id="MobiDB-lite"/>
    </source>
</evidence>
<sequence>MAVKSNKLTPVLVIVAFVIVGAVIVMRQNNAPTAAPMAAAPLPKTAGADEDTPSETLATVVAANKDLRADIQEVLRANQDFSKRLERLEKGAPAGATPAGAVGGSTNDTDPAPLDVFKPIGDAIDSVTGVGSGGSGGGHRPAGGSQDLGLAGGSTSYKVVPPMGYTTETTQHQGKMVTRYVRVAPDGTQSMPSAVSAAQAAQAAQATQAASKPQPVAYFTLPENSTLAGVTAMTSLIGRVPVNGRVTDPMQFKAMVGRDNLATNGWELPEDLAGMIVTGVAVGDMALSCTEGKIRSMTFVFKDGAIHTVSARRAPQTQAGAGVTAIATNGSTDLGFISDLYGNPCIQGKFVTNAPAYLTDIIGAKGLGVAAEALAQAQTTTMASSNGTTSSITGNAGSFALGRMGSGATDELVRWLTERLKSSFDAVVTPAGQQLVVHLDRQIEIDKPANPRKIVHRTQSPNVLSGARYGLE</sequence>